<reference evidence="8 9" key="1">
    <citation type="submission" date="2022-07" db="EMBL/GenBank/DDBJ databases">
        <title>Fecal culturing of patients with breast cancer.</title>
        <authorList>
            <person name="Teng N.M.Y."/>
            <person name="Kiu R."/>
            <person name="Evans R."/>
            <person name="Baker D.J."/>
            <person name="Zenner C."/>
            <person name="Robinson S.D."/>
            <person name="Hall L.J."/>
        </authorList>
    </citation>
    <scope>NUCLEOTIDE SEQUENCE [LARGE SCALE GENOMIC DNA]</scope>
    <source>
        <strain evidence="8 9">LH1063</strain>
    </source>
</reference>
<dbReference type="InterPro" id="IPR058625">
    <property type="entry name" value="MdtA-like_BSH"/>
</dbReference>
<dbReference type="Pfam" id="PF25944">
    <property type="entry name" value="Beta-barrel_RND"/>
    <property type="match status" value="1"/>
</dbReference>
<proteinExistence type="inferred from homology"/>
<dbReference type="PANTHER" id="PTHR30158:SF23">
    <property type="entry name" value="MULTIDRUG RESISTANCE PROTEIN MEXA"/>
    <property type="match status" value="1"/>
</dbReference>
<feature type="coiled-coil region" evidence="3">
    <location>
        <begin position="141"/>
        <end position="168"/>
    </location>
</feature>
<comment type="similarity">
    <text evidence="2">Belongs to the membrane fusion protein (MFP) (TC 8.A.1) family.</text>
</comment>
<dbReference type="Pfam" id="PF25917">
    <property type="entry name" value="BSH_RND"/>
    <property type="match status" value="1"/>
</dbReference>
<gene>
    <name evidence="8" type="ORF">NMU02_11430</name>
</gene>
<evidence type="ECO:0000259" key="5">
    <source>
        <dbReference type="Pfam" id="PF25917"/>
    </source>
</evidence>
<feature type="chain" id="PRO_5046663035" evidence="4">
    <location>
        <begin position="24"/>
        <end position="396"/>
    </location>
</feature>
<feature type="domain" description="Multidrug resistance protein MdtA-like barrel-sandwich hybrid" evidence="5">
    <location>
        <begin position="63"/>
        <end position="204"/>
    </location>
</feature>
<evidence type="ECO:0000256" key="3">
    <source>
        <dbReference type="SAM" id="Coils"/>
    </source>
</evidence>
<feature type="domain" description="Multidrug resistance protein MdtA-like beta-barrel" evidence="6">
    <location>
        <begin position="210"/>
        <end position="286"/>
    </location>
</feature>
<evidence type="ECO:0000313" key="8">
    <source>
        <dbReference type="EMBL" id="MCP9612703.1"/>
    </source>
</evidence>
<comment type="subcellular location">
    <subcellularLocation>
        <location evidence="1">Cell envelope</location>
    </subcellularLocation>
</comment>
<dbReference type="Gene3D" id="2.40.420.20">
    <property type="match status" value="1"/>
</dbReference>
<dbReference type="NCBIfam" id="TIGR01730">
    <property type="entry name" value="RND_mfp"/>
    <property type="match status" value="1"/>
</dbReference>
<comment type="caution">
    <text evidence="8">The sequence shown here is derived from an EMBL/GenBank/DDBJ whole genome shotgun (WGS) entry which is preliminary data.</text>
</comment>
<organism evidence="8 9">
    <name type="scientific">Coprobacter tertius</name>
    <dbReference type="NCBI Taxonomy" id="2944915"/>
    <lineage>
        <taxon>Bacteria</taxon>
        <taxon>Pseudomonadati</taxon>
        <taxon>Bacteroidota</taxon>
        <taxon>Bacteroidia</taxon>
        <taxon>Bacteroidales</taxon>
        <taxon>Barnesiellaceae</taxon>
        <taxon>Coprobacter</taxon>
    </lineage>
</organism>
<dbReference type="InterPro" id="IPR058626">
    <property type="entry name" value="MdtA-like_b-barrel"/>
</dbReference>
<name>A0ABT1MJB1_9BACT</name>
<evidence type="ECO:0000256" key="4">
    <source>
        <dbReference type="SAM" id="SignalP"/>
    </source>
</evidence>
<accession>A0ABT1MJB1</accession>
<evidence type="ECO:0000256" key="2">
    <source>
        <dbReference type="ARBA" id="ARBA00009477"/>
    </source>
</evidence>
<dbReference type="RefSeq" id="WP_255028051.1">
    <property type="nucleotide sequence ID" value="NZ_JANDHW010000013.1"/>
</dbReference>
<sequence>MKKSMVIQSQRVILCALCVFLFACGKKSQMGPTGTPEYAVTTIQYTPTELNSSYPATIRGMQDVEIRPQVTGFITKLYVDEGATVHKGQPLFLIDPVQYEAAVNVAEAAVKVADASVSTAQLTADNKKELQKKNIISEYDLQTAMNQLATAKANLAQAQAQLVNAKKNLSFTTVVSPSDGIIGNIPYRVGSLVSPSIQQPMTTVSDISKMYVYFSMNEKQILDFTREGATQGVLAKMPEVQLKLADGTIYPEKGKIETLSGVIDPSTGAASIRATFPNVQRILRSGGAGVVMIPEKNDTAIVIPQKATYEIQDKKFVFTVNDSSVVKSTEISILPINNGQDYVVTSGLKVGDRVVVEGVGTSIKDGMTIKPITPAEAEARLKGAIQQAAAMGAAKK</sequence>
<protein>
    <submittedName>
        <fullName evidence="8">Efflux RND transporter periplasmic adaptor subunit</fullName>
    </submittedName>
</protein>
<dbReference type="Gene3D" id="1.10.287.470">
    <property type="entry name" value="Helix hairpin bin"/>
    <property type="match status" value="1"/>
</dbReference>
<keyword evidence="3" id="KW-0175">Coiled coil</keyword>
<keyword evidence="4" id="KW-0732">Signal</keyword>
<dbReference type="EMBL" id="JANDHW010000013">
    <property type="protein sequence ID" value="MCP9612703.1"/>
    <property type="molecule type" value="Genomic_DNA"/>
</dbReference>
<dbReference type="PANTHER" id="PTHR30158">
    <property type="entry name" value="ACRA/E-RELATED COMPONENT OF DRUG EFFLUX TRANSPORTER"/>
    <property type="match status" value="1"/>
</dbReference>
<feature type="domain" description="Multidrug resistance protein MdtA-like C-terminal permuted SH3" evidence="7">
    <location>
        <begin position="300"/>
        <end position="360"/>
    </location>
</feature>
<dbReference type="PROSITE" id="PS51257">
    <property type="entry name" value="PROKAR_LIPOPROTEIN"/>
    <property type="match status" value="1"/>
</dbReference>
<keyword evidence="9" id="KW-1185">Reference proteome</keyword>
<dbReference type="InterPro" id="IPR006143">
    <property type="entry name" value="RND_pump_MFP"/>
</dbReference>
<dbReference type="Gene3D" id="2.40.30.170">
    <property type="match status" value="1"/>
</dbReference>
<evidence type="ECO:0000313" key="9">
    <source>
        <dbReference type="Proteomes" id="UP001205603"/>
    </source>
</evidence>
<evidence type="ECO:0000259" key="6">
    <source>
        <dbReference type="Pfam" id="PF25944"/>
    </source>
</evidence>
<dbReference type="Proteomes" id="UP001205603">
    <property type="component" value="Unassembled WGS sequence"/>
</dbReference>
<dbReference type="Gene3D" id="2.40.50.100">
    <property type="match status" value="1"/>
</dbReference>
<evidence type="ECO:0000256" key="1">
    <source>
        <dbReference type="ARBA" id="ARBA00004196"/>
    </source>
</evidence>
<feature type="signal peptide" evidence="4">
    <location>
        <begin position="1"/>
        <end position="23"/>
    </location>
</feature>
<dbReference type="SUPFAM" id="SSF111369">
    <property type="entry name" value="HlyD-like secretion proteins"/>
    <property type="match status" value="1"/>
</dbReference>
<dbReference type="Pfam" id="PF25967">
    <property type="entry name" value="RND-MFP_C"/>
    <property type="match status" value="1"/>
</dbReference>
<evidence type="ECO:0000259" key="7">
    <source>
        <dbReference type="Pfam" id="PF25967"/>
    </source>
</evidence>
<dbReference type="InterPro" id="IPR058627">
    <property type="entry name" value="MdtA-like_C"/>
</dbReference>